<evidence type="ECO:0000313" key="4">
    <source>
        <dbReference type="Proteomes" id="UP001497480"/>
    </source>
</evidence>
<dbReference type="InterPro" id="IPR004274">
    <property type="entry name" value="FCP1_dom"/>
</dbReference>
<keyword evidence="1" id="KW-0811">Translocation</keyword>
<dbReference type="SUPFAM" id="SSF56784">
    <property type="entry name" value="HAD-like"/>
    <property type="match status" value="1"/>
</dbReference>
<dbReference type="InterPro" id="IPR036412">
    <property type="entry name" value="HAD-like_sf"/>
</dbReference>
<keyword evidence="1" id="KW-0809">Transit peptide</keyword>
<organism evidence="3 4">
    <name type="scientific">Lupinus luteus</name>
    <name type="common">European yellow lupine</name>
    <dbReference type="NCBI Taxonomy" id="3873"/>
    <lineage>
        <taxon>Eukaryota</taxon>
        <taxon>Viridiplantae</taxon>
        <taxon>Streptophyta</taxon>
        <taxon>Embryophyta</taxon>
        <taxon>Tracheophyta</taxon>
        <taxon>Spermatophyta</taxon>
        <taxon>Magnoliopsida</taxon>
        <taxon>eudicotyledons</taxon>
        <taxon>Gunneridae</taxon>
        <taxon>Pentapetalae</taxon>
        <taxon>rosids</taxon>
        <taxon>fabids</taxon>
        <taxon>Fabales</taxon>
        <taxon>Fabaceae</taxon>
        <taxon>Papilionoideae</taxon>
        <taxon>50 kb inversion clade</taxon>
        <taxon>genistoids sensu lato</taxon>
        <taxon>core genistoids</taxon>
        <taxon>Genisteae</taxon>
        <taxon>Lupinus</taxon>
    </lineage>
</organism>
<dbReference type="GO" id="GO:0015031">
    <property type="term" value="P:protein transport"/>
    <property type="evidence" value="ECO:0007669"/>
    <property type="project" value="UniProtKB-KW"/>
</dbReference>
<dbReference type="SMART" id="SM00577">
    <property type="entry name" value="CPDc"/>
    <property type="match status" value="1"/>
</dbReference>
<keyword evidence="1" id="KW-0813">Transport</keyword>
<feature type="domain" description="FCP1 homology" evidence="2">
    <location>
        <begin position="74"/>
        <end position="255"/>
    </location>
</feature>
<proteinExistence type="inferred from homology"/>
<dbReference type="AlphaFoldDB" id="A0AAV1VQ03"/>
<dbReference type="PANTHER" id="PTHR12210">
    <property type="entry name" value="DULLARD PROTEIN PHOSPHATASE"/>
    <property type="match status" value="1"/>
</dbReference>
<protein>
    <recommendedName>
        <fullName evidence="1">Mitochondrial import inner membrane translocase subunit TIM50</fullName>
    </recommendedName>
</protein>
<evidence type="ECO:0000313" key="3">
    <source>
        <dbReference type="EMBL" id="CAL0299074.1"/>
    </source>
</evidence>
<dbReference type="GO" id="GO:0005744">
    <property type="term" value="C:TIM23 mitochondrial import inner membrane translocase complex"/>
    <property type="evidence" value="ECO:0007669"/>
    <property type="project" value="UniProtKB-UniRule"/>
</dbReference>
<sequence>MEPHATHSKSIDCSISEKEIKDTMNNESTIVDEGKNDRKCFSYTDETVAVSGIAINEERMSKIMRISLTGTKVGCLKNKLIVLDINGLLADVVCPAPKDHKADAMIARRAIFKRPYYFEFLNFCFQNFEVGLWSSRKMENVKRIVDYLMGDMKNKLLFCWDISHCTKTSFRTLENRHKDLVFKDLRKIWDKHDPNLPWEKGYYNESNTLLLDDSPYKALLNPPHTSVFPHTFSYQNKSDNSLAPGGNLREYLDGLAKAENMSKYVEEHPFGQEGIDESSQSWSFYDQVIRSLLACRSVGDNASVKVNISVQNILPATE</sequence>
<dbReference type="InterPro" id="IPR050365">
    <property type="entry name" value="TIM50"/>
</dbReference>
<evidence type="ECO:0000259" key="2">
    <source>
        <dbReference type="PROSITE" id="PS50969"/>
    </source>
</evidence>
<keyword evidence="4" id="KW-1185">Reference proteome</keyword>
<dbReference type="InterPro" id="IPR023214">
    <property type="entry name" value="HAD_sf"/>
</dbReference>
<comment type="subunit">
    <text evidence="1">Component of the TIM23 complex.</text>
</comment>
<evidence type="ECO:0000256" key="1">
    <source>
        <dbReference type="RuleBase" id="RU365079"/>
    </source>
</evidence>
<dbReference type="Gene3D" id="3.40.50.1000">
    <property type="entry name" value="HAD superfamily/HAD-like"/>
    <property type="match status" value="1"/>
</dbReference>
<comment type="similarity">
    <text evidence="1">Belongs to the TIM50 family.</text>
</comment>
<name>A0AAV1VQ03_LUPLU</name>
<accession>A0AAV1VQ03</accession>
<dbReference type="Pfam" id="PF03031">
    <property type="entry name" value="NIF"/>
    <property type="match status" value="1"/>
</dbReference>
<keyword evidence="1" id="KW-0653">Protein transport</keyword>
<comment type="function">
    <text evidence="1">Essential component of the TIM23 complex, a complex that mediates the translocation of transit peptide-containing proteins across the mitochondrial inner membrane.</text>
</comment>
<dbReference type="EMBL" id="CAXHTB010000001">
    <property type="protein sequence ID" value="CAL0299074.1"/>
    <property type="molecule type" value="Genomic_DNA"/>
</dbReference>
<reference evidence="3 4" key="1">
    <citation type="submission" date="2024-03" db="EMBL/GenBank/DDBJ databases">
        <authorList>
            <person name="Martinez-Hernandez J."/>
        </authorList>
    </citation>
    <scope>NUCLEOTIDE SEQUENCE [LARGE SCALE GENOMIC DNA]</scope>
</reference>
<keyword evidence="1" id="KW-0496">Mitochondrion</keyword>
<gene>
    <name evidence="3" type="ORF">LLUT_LOCUS134</name>
</gene>
<dbReference type="Proteomes" id="UP001497480">
    <property type="component" value="Unassembled WGS sequence"/>
</dbReference>
<dbReference type="FunFam" id="3.40.50.1000:FF:000257">
    <property type="entry name" value="Haloacid dehalogenase-like hydrolase (HAD) superfamily protein"/>
    <property type="match status" value="1"/>
</dbReference>
<comment type="caution">
    <text evidence="3">The sequence shown here is derived from an EMBL/GenBank/DDBJ whole genome shotgun (WGS) entry which is preliminary data.</text>
</comment>
<comment type="subcellular location">
    <subcellularLocation>
        <location evidence="1">Mitochondrion inner membrane</location>
        <topology evidence="1">Single-pass membrane protein</topology>
    </subcellularLocation>
</comment>
<dbReference type="PROSITE" id="PS50969">
    <property type="entry name" value="FCP1"/>
    <property type="match status" value="1"/>
</dbReference>